<dbReference type="AlphaFoldDB" id="A0A1G2FN86"/>
<dbReference type="InterPro" id="IPR014721">
    <property type="entry name" value="Ribsml_uS5_D2-typ_fold_subgr"/>
</dbReference>
<dbReference type="InterPro" id="IPR013810">
    <property type="entry name" value="Ribosomal_uS5_N"/>
</dbReference>
<accession>A0A1G2FN86</accession>
<evidence type="ECO:0000256" key="1">
    <source>
        <dbReference type="ARBA" id="ARBA00008945"/>
    </source>
</evidence>
<evidence type="ECO:0000256" key="7">
    <source>
        <dbReference type="RuleBase" id="RU003823"/>
    </source>
</evidence>
<organism evidence="10 11">
    <name type="scientific">Candidatus Portnoybacteria bacterium RIFCSPLOWO2_02_FULL_39_11</name>
    <dbReference type="NCBI Taxonomy" id="1802001"/>
    <lineage>
        <taxon>Bacteria</taxon>
        <taxon>Candidatus Portnoyibacteriota</taxon>
    </lineage>
</organism>
<dbReference type="SUPFAM" id="SSF54211">
    <property type="entry name" value="Ribosomal protein S5 domain 2-like"/>
    <property type="match status" value="1"/>
</dbReference>
<dbReference type="GO" id="GO:1990904">
    <property type="term" value="C:ribonucleoprotein complex"/>
    <property type="evidence" value="ECO:0007669"/>
    <property type="project" value="UniProtKB-UniRule"/>
</dbReference>
<evidence type="ECO:0000256" key="4">
    <source>
        <dbReference type="ARBA" id="ARBA00035255"/>
    </source>
</evidence>
<dbReference type="GO" id="GO:0006412">
    <property type="term" value="P:translation"/>
    <property type="evidence" value="ECO:0007669"/>
    <property type="project" value="InterPro"/>
</dbReference>
<proteinExistence type="inferred from homology"/>
<gene>
    <name evidence="10" type="ORF">A3B04_00395</name>
</gene>
<keyword evidence="3 6" id="KW-0687">Ribonucleoprotein</keyword>
<dbReference type="Gene3D" id="3.30.230.10">
    <property type="match status" value="1"/>
</dbReference>
<evidence type="ECO:0000256" key="2">
    <source>
        <dbReference type="ARBA" id="ARBA00022980"/>
    </source>
</evidence>
<dbReference type="GO" id="GO:0005840">
    <property type="term" value="C:ribosome"/>
    <property type="evidence" value="ECO:0007669"/>
    <property type="project" value="UniProtKB-KW"/>
</dbReference>
<comment type="similarity">
    <text evidence="1 7">Belongs to the universal ribosomal protein uS5 family.</text>
</comment>
<dbReference type="EMBL" id="MHNF01000055">
    <property type="protein sequence ID" value="OGZ39545.1"/>
    <property type="molecule type" value="Genomic_DNA"/>
</dbReference>
<sequence>MARPMGRQGGRQKNDREKSEYDQKVLDMARVTRVVAGGRRFSFRATVGLGNKKGKIGVGIGKGLDVSQAVDKAVADGKKNVIVIALKDGTIPHEVTAKYGAARVLLKPAPKGRGLVAGGAVRVICGLAGIENISAKIISKSTNKLNNARATVEALKKLKV</sequence>
<feature type="region of interest" description="Disordered" evidence="8">
    <location>
        <begin position="1"/>
        <end position="22"/>
    </location>
</feature>
<feature type="compositionally biased region" description="Basic and acidic residues" evidence="8">
    <location>
        <begin position="12"/>
        <end position="22"/>
    </location>
</feature>
<dbReference type="Gene3D" id="3.30.160.20">
    <property type="match status" value="1"/>
</dbReference>
<evidence type="ECO:0000256" key="8">
    <source>
        <dbReference type="SAM" id="MobiDB-lite"/>
    </source>
</evidence>
<evidence type="ECO:0000313" key="10">
    <source>
        <dbReference type="EMBL" id="OGZ39545.1"/>
    </source>
</evidence>
<comment type="caution">
    <text evidence="10">The sequence shown here is derived from an EMBL/GenBank/DDBJ whole genome shotgun (WGS) entry which is preliminary data.</text>
</comment>
<dbReference type="Pfam" id="PF00333">
    <property type="entry name" value="Ribosomal_S5"/>
    <property type="match status" value="1"/>
</dbReference>
<reference evidence="10 11" key="1">
    <citation type="journal article" date="2016" name="Nat. Commun.">
        <title>Thousands of microbial genomes shed light on interconnected biogeochemical processes in an aquifer system.</title>
        <authorList>
            <person name="Anantharaman K."/>
            <person name="Brown C.T."/>
            <person name="Hug L.A."/>
            <person name="Sharon I."/>
            <person name="Castelle C.J."/>
            <person name="Probst A.J."/>
            <person name="Thomas B.C."/>
            <person name="Singh A."/>
            <person name="Wilkins M.J."/>
            <person name="Karaoz U."/>
            <person name="Brodie E.L."/>
            <person name="Williams K.H."/>
            <person name="Hubbard S.S."/>
            <person name="Banfield J.F."/>
        </authorList>
    </citation>
    <scope>NUCLEOTIDE SEQUENCE [LARGE SCALE GENOMIC DNA]</scope>
</reference>
<protein>
    <recommendedName>
        <fullName evidence="4">Small ribosomal subunit protein uS5</fullName>
    </recommendedName>
    <alternativeName>
        <fullName evidence="5">30S ribosomal protein S5</fullName>
    </alternativeName>
</protein>
<dbReference type="PANTHER" id="PTHR48277:SF1">
    <property type="entry name" value="MITOCHONDRIAL RIBOSOMAL PROTEIN S5"/>
    <property type="match status" value="1"/>
</dbReference>
<dbReference type="GO" id="GO:0003723">
    <property type="term" value="F:RNA binding"/>
    <property type="evidence" value="ECO:0007669"/>
    <property type="project" value="InterPro"/>
</dbReference>
<dbReference type="PROSITE" id="PS50881">
    <property type="entry name" value="S5_DSRBD"/>
    <property type="match status" value="1"/>
</dbReference>
<dbReference type="InterPro" id="IPR020568">
    <property type="entry name" value="Ribosomal_Su5_D2-typ_SF"/>
</dbReference>
<dbReference type="GO" id="GO:0003735">
    <property type="term" value="F:structural constituent of ribosome"/>
    <property type="evidence" value="ECO:0007669"/>
    <property type="project" value="UniProtKB-UniRule"/>
</dbReference>
<dbReference type="GO" id="GO:0005737">
    <property type="term" value="C:cytoplasm"/>
    <property type="evidence" value="ECO:0007669"/>
    <property type="project" value="UniProtKB-ARBA"/>
</dbReference>
<dbReference type="SUPFAM" id="SSF54768">
    <property type="entry name" value="dsRNA-binding domain-like"/>
    <property type="match status" value="1"/>
</dbReference>
<dbReference type="InterPro" id="IPR005324">
    <property type="entry name" value="Ribosomal_uS5_C"/>
</dbReference>
<dbReference type="InterPro" id="IPR000851">
    <property type="entry name" value="Ribosomal_uS5"/>
</dbReference>
<evidence type="ECO:0000259" key="9">
    <source>
        <dbReference type="PROSITE" id="PS50881"/>
    </source>
</evidence>
<name>A0A1G2FN86_9BACT</name>
<keyword evidence="2 6" id="KW-0689">Ribosomal protein</keyword>
<evidence type="ECO:0000256" key="3">
    <source>
        <dbReference type="ARBA" id="ARBA00023274"/>
    </source>
</evidence>
<dbReference type="FunFam" id="3.30.230.10:FF:000002">
    <property type="entry name" value="30S ribosomal protein S5"/>
    <property type="match status" value="1"/>
</dbReference>
<dbReference type="Pfam" id="PF03719">
    <property type="entry name" value="Ribosomal_S5_C"/>
    <property type="match status" value="1"/>
</dbReference>
<evidence type="ECO:0000256" key="5">
    <source>
        <dbReference type="ARBA" id="ARBA00035519"/>
    </source>
</evidence>
<evidence type="ECO:0000313" key="11">
    <source>
        <dbReference type="Proteomes" id="UP000177126"/>
    </source>
</evidence>
<evidence type="ECO:0000256" key="6">
    <source>
        <dbReference type="PROSITE-ProRule" id="PRU00268"/>
    </source>
</evidence>
<feature type="domain" description="S5 DRBM" evidence="9">
    <location>
        <begin position="21"/>
        <end position="84"/>
    </location>
</feature>
<dbReference type="Proteomes" id="UP000177126">
    <property type="component" value="Unassembled WGS sequence"/>
</dbReference>
<dbReference type="PANTHER" id="PTHR48277">
    <property type="entry name" value="MITOCHONDRIAL RIBOSOMAL PROTEIN S5"/>
    <property type="match status" value="1"/>
</dbReference>